<dbReference type="GO" id="GO:0016787">
    <property type="term" value="F:hydrolase activity"/>
    <property type="evidence" value="ECO:0007669"/>
    <property type="project" value="UniProtKB-KW"/>
</dbReference>
<reference evidence="1 2" key="1">
    <citation type="journal article" date="2012" name="Stand. Genomic Sci.">
        <title>Complete genome sequence of the melanogenic marine bacterium Marinomonas mediterranea type strain (MMB-1(T)).</title>
        <authorList>
            <person name="Lucas-Elio P."/>
            <person name="Goodwin L."/>
            <person name="Woyke T."/>
            <person name="Pitluck S."/>
            <person name="Nolan M."/>
            <person name="Kyrpides N.C."/>
            <person name="Detter J.C."/>
            <person name="Copeland A."/>
            <person name="Teshima H."/>
            <person name="Bruce D."/>
            <person name="Detter C."/>
            <person name="Tapia R."/>
            <person name="Han S."/>
            <person name="Land M.L."/>
            <person name="Ivanova N."/>
            <person name="Mikhailova N."/>
            <person name="Johnston A.W."/>
            <person name="Sanchez-Amat A."/>
        </authorList>
    </citation>
    <scope>NUCLEOTIDE SEQUENCE [LARGE SCALE GENOMIC DNA]</scope>
    <source>
        <strain evidence="2">ATCC 700492 / JCM 21426 / NBRC 103028 / MMB-1</strain>
    </source>
</reference>
<evidence type="ECO:0000313" key="1">
    <source>
        <dbReference type="EMBL" id="ADZ92656.1"/>
    </source>
</evidence>
<gene>
    <name evidence="1" type="ordered locus">Marme_3440</name>
</gene>
<dbReference type="PATRIC" id="fig|717774.3.peg.3543"/>
<organism evidence="1 2">
    <name type="scientific">Marinomonas mediterranea (strain ATCC 700492 / JCM 21426 / NBRC 103028 / MMB-1)</name>
    <dbReference type="NCBI Taxonomy" id="717774"/>
    <lineage>
        <taxon>Bacteria</taxon>
        <taxon>Pseudomonadati</taxon>
        <taxon>Pseudomonadota</taxon>
        <taxon>Gammaproteobacteria</taxon>
        <taxon>Oceanospirillales</taxon>
        <taxon>Oceanospirillaceae</taxon>
        <taxon>Marinomonas</taxon>
    </lineage>
</organism>
<proteinExistence type="predicted"/>
<dbReference type="HOGENOM" id="CLU_118153_0_0_6"/>
<dbReference type="eggNOG" id="COG3904">
    <property type="taxonomic scope" value="Bacteria"/>
</dbReference>
<name>F2JTN6_MARM1</name>
<dbReference type="SUPFAM" id="SSF52096">
    <property type="entry name" value="ClpP/crotonase"/>
    <property type="match status" value="1"/>
</dbReference>
<accession>F2JTN6</accession>
<keyword evidence="2" id="KW-1185">Reference proteome</keyword>
<evidence type="ECO:0000313" key="2">
    <source>
        <dbReference type="Proteomes" id="UP000001062"/>
    </source>
</evidence>
<keyword evidence="1" id="KW-0378">Hydrolase</keyword>
<dbReference type="STRING" id="717774.Marme_3440"/>
<dbReference type="AlphaFoldDB" id="F2JTN6"/>
<dbReference type="Proteomes" id="UP000001062">
    <property type="component" value="Chromosome"/>
</dbReference>
<dbReference type="InterPro" id="IPR029045">
    <property type="entry name" value="ClpP/crotonase-like_dom_sf"/>
</dbReference>
<protein>
    <submittedName>
        <fullName evidence="1">Alpha/beta fold family hydrolase</fullName>
    </submittedName>
</protein>
<dbReference type="RefSeq" id="WP_013662558.1">
    <property type="nucleotide sequence ID" value="NC_015276.1"/>
</dbReference>
<dbReference type="EMBL" id="CP002583">
    <property type="protein sequence ID" value="ADZ92656.1"/>
    <property type="molecule type" value="Genomic_DNA"/>
</dbReference>
<dbReference type="KEGG" id="mme:Marme_3440"/>
<sequence length="232" mass="25325">MQRYKGTWPVLDSGCVLDSWSAIGRWPVALLVIVSLAGCASSSSKNREDGAAKASVIDTDSNIQLVVNEDSAYLSGVLGRELTNTLKSMIEQHPNVTELVLVDVPGSLDQQETMNSARLIRRLGLNTHIARTGYVLSGGVDLFLGGVKRTIGPGSAVGVHAWRDQDNPSSNTGTIMKGEVDMADPVHAEYVNFYLSLGIPERFYWFSLNAAPAERIYYLTSEEIYDFHLATD</sequence>